<dbReference type="Proteomes" id="UP000075320">
    <property type="component" value="Unassembled WGS sequence"/>
</dbReference>
<feature type="coiled-coil region" evidence="1">
    <location>
        <begin position="173"/>
        <end position="203"/>
    </location>
</feature>
<organism evidence="2 3">
    <name type="scientific">Bdellovibrio bacteriovorus</name>
    <dbReference type="NCBI Taxonomy" id="959"/>
    <lineage>
        <taxon>Bacteria</taxon>
        <taxon>Pseudomonadati</taxon>
        <taxon>Bdellovibrionota</taxon>
        <taxon>Bdellovibrionia</taxon>
        <taxon>Bdellovibrionales</taxon>
        <taxon>Pseudobdellovibrionaceae</taxon>
        <taxon>Bdellovibrio</taxon>
    </lineage>
</organism>
<keyword evidence="3" id="KW-1185">Reference proteome</keyword>
<name>A0A150WNL6_BDEBC</name>
<proteinExistence type="predicted"/>
<evidence type="ECO:0000313" key="2">
    <source>
        <dbReference type="EMBL" id="KYG65879.1"/>
    </source>
</evidence>
<evidence type="ECO:0000313" key="3">
    <source>
        <dbReference type="Proteomes" id="UP000075320"/>
    </source>
</evidence>
<dbReference type="EMBL" id="LUKE01000001">
    <property type="protein sequence ID" value="KYG65879.1"/>
    <property type="molecule type" value="Genomic_DNA"/>
</dbReference>
<sequence length="205" mass="23774">MKYFAFILLTMMSLHSFGMNDLERGALFYSNLYSYGTFLPDMESRMTLIRLEYEKKKSELKMSFEANFRASQIEQIRHAITINKEYIRSFAAEKSMAEAKLKSFSILVGYAKNLFKGSVSRELILNEIAIYAEEDESFKKDWNQILIESGALEVESSISEKNELIFSTALEIQAQLEVLQSSIQIQIDDLEEENQQLDEQLRTIQ</sequence>
<gene>
    <name evidence="2" type="ORF">AZI86_02055</name>
</gene>
<keyword evidence="1" id="KW-0175">Coiled coil</keyword>
<comment type="caution">
    <text evidence="2">The sequence shown here is derived from an EMBL/GenBank/DDBJ whole genome shotgun (WGS) entry which is preliminary data.</text>
</comment>
<reference evidence="2 3" key="1">
    <citation type="submission" date="2016-03" db="EMBL/GenBank/DDBJ databases">
        <authorList>
            <person name="Ploux O."/>
        </authorList>
    </citation>
    <scope>NUCLEOTIDE SEQUENCE [LARGE SCALE GENOMIC DNA]</scope>
    <source>
        <strain evidence="2 3">R0</strain>
    </source>
</reference>
<dbReference type="AlphaFoldDB" id="A0A150WNL6"/>
<evidence type="ECO:0000256" key="1">
    <source>
        <dbReference type="SAM" id="Coils"/>
    </source>
</evidence>
<dbReference type="RefSeq" id="WP_061833422.1">
    <property type="nucleotide sequence ID" value="NZ_LUKE01000001.1"/>
</dbReference>
<accession>A0A150WNL6</accession>
<protein>
    <submittedName>
        <fullName evidence="2">Uncharacterized protein</fullName>
    </submittedName>
</protein>
<dbReference type="OrthoDB" id="10006696at2"/>